<dbReference type="InterPro" id="IPR012902">
    <property type="entry name" value="N_methyl_site"/>
</dbReference>
<gene>
    <name evidence="2" type="ORF">FF100_09970</name>
</gene>
<organism evidence="2 3">
    <name type="scientific">Methylobacterium terricola</name>
    <dbReference type="NCBI Taxonomy" id="2583531"/>
    <lineage>
        <taxon>Bacteria</taxon>
        <taxon>Pseudomonadati</taxon>
        <taxon>Pseudomonadota</taxon>
        <taxon>Alphaproteobacteria</taxon>
        <taxon>Hyphomicrobiales</taxon>
        <taxon>Methylobacteriaceae</taxon>
        <taxon>Methylobacterium</taxon>
    </lineage>
</organism>
<dbReference type="OrthoDB" id="8004147at2"/>
<accession>A0A5C4LJR4</accession>
<evidence type="ECO:0000256" key="1">
    <source>
        <dbReference type="SAM" id="Phobius"/>
    </source>
</evidence>
<dbReference type="AlphaFoldDB" id="A0A5C4LJR4"/>
<proteinExistence type="predicted"/>
<comment type="caution">
    <text evidence="2">The sequence shown here is derived from an EMBL/GenBank/DDBJ whole genome shotgun (WGS) entry which is preliminary data.</text>
</comment>
<dbReference type="EMBL" id="VDDA01000003">
    <property type="protein sequence ID" value="TNC14471.1"/>
    <property type="molecule type" value="Genomic_DNA"/>
</dbReference>
<keyword evidence="1" id="KW-0812">Transmembrane</keyword>
<dbReference type="Proteomes" id="UP000305267">
    <property type="component" value="Unassembled WGS sequence"/>
</dbReference>
<evidence type="ECO:0000313" key="2">
    <source>
        <dbReference type="EMBL" id="TNC14471.1"/>
    </source>
</evidence>
<dbReference type="RefSeq" id="WP_139035551.1">
    <property type="nucleotide sequence ID" value="NZ_VDDA01000003.1"/>
</dbReference>
<dbReference type="PROSITE" id="PS00409">
    <property type="entry name" value="PROKAR_NTER_METHYL"/>
    <property type="match status" value="1"/>
</dbReference>
<dbReference type="Pfam" id="PF07963">
    <property type="entry name" value="N_methyl"/>
    <property type="match status" value="1"/>
</dbReference>
<keyword evidence="1" id="KW-1133">Transmembrane helix</keyword>
<sequence>MTRTSSGARDREAGFTLVEILVAFAVVSLMSLMVIRLSGEMTWGGRRIAAAELRLDEAEGIVLLRAAAGTLRAGTERGRFSDGQAWTLCVVDAGPVLGWRDLPPLWRVRLTLDGPDGSLIYATLVAGGLGGS</sequence>
<reference evidence="2 3" key="1">
    <citation type="submission" date="2019-06" db="EMBL/GenBank/DDBJ databases">
        <title>Genome of Methylobacterium sp. 17Sr1-39.</title>
        <authorList>
            <person name="Seo T."/>
        </authorList>
    </citation>
    <scope>NUCLEOTIDE SEQUENCE [LARGE SCALE GENOMIC DNA]</scope>
    <source>
        <strain evidence="2 3">17Sr1-39</strain>
    </source>
</reference>
<protein>
    <submittedName>
        <fullName evidence="2">Type II secretion system protein</fullName>
    </submittedName>
</protein>
<keyword evidence="1" id="KW-0472">Membrane</keyword>
<keyword evidence="3" id="KW-1185">Reference proteome</keyword>
<name>A0A5C4LJR4_9HYPH</name>
<feature type="transmembrane region" description="Helical" evidence="1">
    <location>
        <begin position="20"/>
        <end position="38"/>
    </location>
</feature>
<dbReference type="NCBIfam" id="TIGR02532">
    <property type="entry name" value="IV_pilin_GFxxxE"/>
    <property type="match status" value="1"/>
</dbReference>
<evidence type="ECO:0000313" key="3">
    <source>
        <dbReference type="Proteomes" id="UP000305267"/>
    </source>
</evidence>